<comment type="caution">
    <text evidence="1">The sequence shown here is derived from an EMBL/GenBank/DDBJ whole genome shotgun (WGS) entry which is preliminary data.</text>
</comment>
<name>A0AAD5XBX2_9FUNG</name>
<evidence type="ECO:0008006" key="3">
    <source>
        <dbReference type="Google" id="ProtNLM"/>
    </source>
</evidence>
<organism evidence="1 2">
    <name type="scientific">Physocladia obscura</name>
    <dbReference type="NCBI Taxonomy" id="109957"/>
    <lineage>
        <taxon>Eukaryota</taxon>
        <taxon>Fungi</taxon>
        <taxon>Fungi incertae sedis</taxon>
        <taxon>Chytridiomycota</taxon>
        <taxon>Chytridiomycota incertae sedis</taxon>
        <taxon>Chytridiomycetes</taxon>
        <taxon>Chytridiales</taxon>
        <taxon>Chytriomycetaceae</taxon>
        <taxon>Physocladia</taxon>
    </lineage>
</organism>
<dbReference type="InterPro" id="IPR051289">
    <property type="entry name" value="LAGLIDADG_Endonuclease"/>
</dbReference>
<evidence type="ECO:0000313" key="2">
    <source>
        <dbReference type="Proteomes" id="UP001211907"/>
    </source>
</evidence>
<proteinExistence type="predicted"/>
<dbReference type="PANTHER" id="PTHR36181">
    <property type="entry name" value="INTRON-ENCODED ENDONUCLEASE AI3-RELATED"/>
    <property type="match status" value="1"/>
</dbReference>
<protein>
    <recommendedName>
        <fullName evidence="3">LAGLIDADG endonuclease</fullName>
    </recommendedName>
</protein>
<accession>A0AAD5XBX2</accession>
<dbReference type="EMBL" id="JADGJH010002545">
    <property type="protein sequence ID" value="KAJ3097043.1"/>
    <property type="molecule type" value="Genomic_DNA"/>
</dbReference>
<sequence>MLGGIGKIYLYPDKNEAHYAITDKESLRILINLVLSQYSLLTDHQYQRFTRLHKVLLDNIVRFDTLKEFNLFRASVVPVVTPIASMIYYVSNWIVGFINGEGSFPIDGVCSFTLEHTDQSVLVMMREHLGFEAKLYDRTTRKTTYMLQISSRADTTKLVNFLDANIALKGNKLLQYNVWREAWSKKDEGTLE</sequence>
<dbReference type="Gene3D" id="3.10.28.10">
    <property type="entry name" value="Homing endonucleases"/>
    <property type="match status" value="1"/>
</dbReference>
<dbReference type="AlphaFoldDB" id="A0AAD5XBX2"/>
<keyword evidence="2" id="KW-1185">Reference proteome</keyword>
<gene>
    <name evidence="1" type="ORF">HK100_005440</name>
</gene>
<dbReference type="Proteomes" id="UP001211907">
    <property type="component" value="Unassembled WGS sequence"/>
</dbReference>
<dbReference type="InterPro" id="IPR027434">
    <property type="entry name" value="Homing_endonucl"/>
</dbReference>
<dbReference type="PANTHER" id="PTHR36181:SF2">
    <property type="entry name" value="INTRON-ENCODED ENDONUCLEASE AI3-RELATED"/>
    <property type="match status" value="1"/>
</dbReference>
<evidence type="ECO:0000313" key="1">
    <source>
        <dbReference type="EMBL" id="KAJ3097043.1"/>
    </source>
</evidence>
<reference evidence="1" key="1">
    <citation type="submission" date="2020-05" db="EMBL/GenBank/DDBJ databases">
        <title>Phylogenomic resolution of chytrid fungi.</title>
        <authorList>
            <person name="Stajich J.E."/>
            <person name="Amses K."/>
            <person name="Simmons R."/>
            <person name="Seto K."/>
            <person name="Myers J."/>
            <person name="Bonds A."/>
            <person name="Quandt C.A."/>
            <person name="Barry K."/>
            <person name="Liu P."/>
            <person name="Grigoriev I."/>
            <person name="Longcore J.E."/>
            <person name="James T.Y."/>
        </authorList>
    </citation>
    <scope>NUCLEOTIDE SEQUENCE</scope>
    <source>
        <strain evidence="1">JEL0513</strain>
    </source>
</reference>
<dbReference type="SUPFAM" id="SSF55608">
    <property type="entry name" value="Homing endonucleases"/>
    <property type="match status" value="2"/>
</dbReference>